<dbReference type="AlphaFoldDB" id="A0A502F9N3"/>
<gene>
    <name evidence="1" type="ORF">EAH89_25440</name>
</gene>
<evidence type="ECO:0000313" key="2">
    <source>
        <dbReference type="Proteomes" id="UP000317078"/>
    </source>
</evidence>
<dbReference type="EMBL" id="RCZP01000042">
    <property type="protein sequence ID" value="TPG46067.1"/>
    <property type="molecule type" value="Genomic_DNA"/>
</dbReference>
<protein>
    <recommendedName>
        <fullName evidence="3">DUF2945 domain-containing protein</fullName>
    </recommendedName>
</protein>
<evidence type="ECO:0008006" key="3">
    <source>
        <dbReference type="Google" id="ProtNLM"/>
    </source>
</evidence>
<organism evidence="1 2">
    <name type="scientific">Muricoccus nepalensis</name>
    <dbReference type="NCBI Taxonomy" id="1854500"/>
    <lineage>
        <taxon>Bacteria</taxon>
        <taxon>Pseudomonadati</taxon>
        <taxon>Pseudomonadota</taxon>
        <taxon>Alphaproteobacteria</taxon>
        <taxon>Acetobacterales</taxon>
        <taxon>Roseomonadaceae</taxon>
        <taxon>Muricoccus</taxon>
    </lineage>
</organism>
<accession>A0A502F9N3</accession>
<dbReference type="Proteomes" id="UP000317078">
    <property type="component" value="Unassembled WGS sequence"/>
</dbReference>
<proteinExistence type="predicted"/>
<sequence>MANQFKRGAQVRFKTTGAGVTTARRGTVVKTVPTVRGVRVEVKDQDGYVYRPHLSMVKLTA</sequence>
<evidence type="ECO:0000313" key="1">
    <source>
        <dbReference type="EMBL" id="TPG46067.1"/>
    </source>
</evidence>
<comment type="caution">
    <text evidence="1">The sequence shown here is derived from an EMBL/GenBank/DDBJ whole genome shotgun (WGS) entry which is preliminary data.</text>
</comment>
<keyword evidence="2" id="KW-1185">Reference proteome</keyword>
<dbReference type="RefSeq" id="WP_140886525.1">
    <property type="nucleotide sequence ID" value="NZ_RCZP01000042.1"/>
</dbReference>
<name>A0A502F9N3_9PROT</name>
<reference evidence="1 2" key="1">
    <citation type="journal article" date="2019" name="Environ. Microbiol.">
        <title>Species interactions and distinct microbial communities in high Arctic permafrost affected cryosols are associated with the CH4 and CO2 gas fluxes.</title>
        <authorList>
            <person name="Altshuler I."/>
            <person name="Hamel J."/>
            <person name="Turney S."/>
            <person name="Magnuson E."/>
            <person name="Levesque R."/>
            <person name="Greer C."/>
            <person name="Whyte L.G."/>
        </authorList>
    </citation>
    <scope>NUCLEOTIDE SEQUENCE [LARGE SCALE GENOMIC DNA]</scope>
    <source>
        <strain evidence="1 2">S9.3B</strain>
    </source>
</reference>